<evidence type="ECO:0008006" key="3">
    <source>
        <dbReference type="Google" id="ProtNLM"/>
    </source>
</evidence>
<evidence type="ECO:0000313" key="2">
    <source>
        <dbReference type="Proteomes" id="UP000482960"/>
    </source>
</evidence>
<organism evidence="1 2">
    <name type="scientific">Phytohabitans rumicis</name>
    <dbReference type="NCBI Taxonomy" id="1076125"/>
    <lineage>
        <taxon>Bacteria</taxon>
        <taxon>Bacillati</taxon>
        <taxon>Actinomycetota</taxon>
        <taxon>Actinomycetes</taxon>
        <taxon>Micromonosporales</taxon>
        <taxon>Micromonosporaceae</taxon>
    </lineage>
</organism>
<protein>
    <recommendedName>
        <fullName evidence="3">Fibronectin type-III domain-containing protein</fullName>
    </recommendedName>
</protein>
<dbReference type="RefSeq" id="WP_246277796.1">
    <property type="nucleotide sequence ID" value="NZ_BLPG01000001.1"/>
</dbReference>
<dbReference type="GO" id="GO:0005975">
    <property type="term" value="P:carbohydrate metabolic process"/>
    <property type="evidence" value="ECO:0007669"/>
    <property type="project" value="UniProtKB-ARBA"/>
</dbReference>
<reference evidence="1 2" key="1">
    <citation type="submission" date="2020-03" db="EMBL/GenBank/DDBJ databases">
        <title>Whole genome shotgun sequence of Phytohabitans rumicis NBRC 108638.</title>
        <authorList>
            <person name="Komaki H."/>
            <person name="Tamura T."/>
        </authorList>
    </citation>
    <scope>NUCLEOTIDE SEQUENCE [LARGE SCALE GENOMIC DNA]</scope>
    <source>
        <strain evidence="1 2">NBRC 108638</strain>
    </source>
</reference>
<dbReference type="Proteomes" id="UP000482960">
    <property type="component" value="Unassembled WGS sequence"/>
</dbReference>
<proteinExistence type="predicted"/>
<sequence>MTLRDNRDSISLAWAYPAGAKGRVLVSGAPEGQQQRPFQELPAGATSYVVHGLDQDIDFCFTVAVVYSAQSVGRAKPVCTAREG</sequence>
<comment type="caution">
    <text evidence="1">The sequence shown here is derived from an EMBL/GenBank/DDBJ whole genome shotgun (WGS) entry which is preliminary data.</text>
</comment>
<dbReference type="InterPro" id="IPR036116">
    <property type="entry name" value="FN3_sf"/>
</dbReference>
<keyword evidence="2" id="KW-1185">Reference proteome</keyword>
<dbReference type="Gene3D" id="2.60.40.10">
    <property type="entry name" value="Immunoglobulins"/>
    <property type="match status" value="1"/>
</dbReference>
<gene>
    <name evidence="1" type="ORF">Prum_022050</name>
</gene>
<accession>A0A6V8KTY9</accession>
<reference evidence="1 2" key="2">
    <citation type="submission" date="2020-03" db="EMBL/GenBank/DDBJ databases">
        <authorList>
            <person name="Ichikawa N."/>
            <person name="Kimura A."/>
            <person name="Kitahashi Y."/>
            <person name="Uohara A."/>
        </authorList>
    </citation>
    <scope>NUCLEOTIDE SEQUENCE [LARGE SCALE GENOMIC DNA]</scope>
    <source>
        <strain evidence="1 2">NBRC 108638</strain>
    </source>
</reference>
<evidence type="ECO:0000313" key="1">
    <source>
        <dbReference type="EMBL" id="GFJ88563.1"/>
    </source>
</evidence>
<dbReference type="SUPFAM" id="SSF49265">
    <property type="entry name" value="Fibronectin type III"/>
    <property type="match status" value="1"/>
</dbReference>
<dbReference type="EMBL" id="BLPG01000001">
    <property type="protein sequence ID" value="GFJ88563.1"/>
    <property type="molecule type" value="Genomic_DNA"/>
</dbReference>
<name>A0A6V8KTY9_9ACTN</name>
<dbReference type="InterPro" id="IPR013783">
    <property type="entry name" value="Ig-like_fold"/>
</dbReference>
<dbReference type="AlphaFoldDB" id="A0A6V8KTY9"/>